<organism evidence="1 2">
    <name type="scientific">Heterorhabditis bacteriophora</name>
    <name type="common">Entomopathogenic nematode worm</name>
    <dbReference type="NCBI Taxonomy" id="37862"/>
    <lineage>
        <taxon>Eukaryota</taxon>
        <taxon>Metazoa</taxon>
        <taxon>Ecdysozoa</taxon>
        <taxon>Nematoda</taxon>
        <taxon>Chromadorea</taxon>
        <taxon>Rhabditida</taxon>
        <taxon>Rhabditina</taxon>
        <taxon>Rhabditomorpha</taxon>
        <taxon>Strongyloidea</taxon>
        <taxon>Heterorhabditidae</taxon>
        <taxon>Heterorhabditis</taxon>
    </lineage>
</organism>
<name>A0A1I7WK51_HETBA</name>
<dbReference type="WBParaSite" id="Hba_05415">
    <property type="protein sequence ID" value="Hba_05415"/>
    <property type="gene ID" value="Hba_05415"/>
</dbReference>
<dbReference type="AlphaFoldDB" id="A0A1I7WK51"/>
<evidence type="ECO:0000313" key="2">
    <source>
        <dbReference type="WBParaSite" id="Hba_05415"/>
    </source>
</evidence>
<evidence type="ECO:0000313" key="1">
    <source>
        <dbReference type="Proteomes" id="UP000095283"/>
    </source>
</evidence>
<proteinExistence type="predicted"/>
<keyword evidence="1" id="KW-1185">Reference proteome</keyword>
<reference evidence="2" key="1">
    <citation type="submission" date="2016-11" db="UniProtKB">
        <authorList>
            <consortium name="WormBaseParasite"/>
        </authorList>
    </citation>
    <scope>IDENTIFICATION</scope>
</reference>
<dbReference type="Proteomes" id="UP000095283">
    <property type="component" value="Unplaced"/>
</dbReference>
<protein>
    <submittedName>
        <fullName evidence="2">Ovule protein</fullName>
    </submittedName>
</protein>
<accession>A0A1I7WK51</accession>
<sequence length="61" mass="6824">MGIGTLNSSSHCDALLRKNMKILFKYCQTSSRNKKCSMDTLRLTSAWDPSLLSDSISINIK</sequence>